<dbReference type="GeneID" id="27320688"/>
<dbReference type="RefSeq" id="XP_016226736.1">
    <property type="nucleotide sequence ID" value="XM_016367218.1"/>
</dbReference>
<dbReference type="EMBL" id="KN847521">
    <property type="protein sequence ID" value="KIV95162.1"/>
    <property type="molecule type" value="Genomic_DNA"/>
</dbReference>
<feature type="region of interest" description="Disordered" evidence="1">
    <location>
        <begin position="1"/>
        <end position="110"/>
    </location>
</feature>
<sequence length="110" mass="11711">MSHLEHPGPESPASKGTNQKSGSSSSSSSSSTTKKESGSGGGNSSESTSQGGSPRIHRPVSAAEKTDPDVRKHNEEMENRTERSANQLSEDDNKVNKNFWKGDVGPKKEK</sequence>
<protein>
    <submittedName>
        <fullName evidence="2">Uncharacterized protein</fullName>
    </submittedName>
</protein>
<gene>
    <name evidence="2" type="ORF">PV10_02843</name>
</gene>
<accession>A0A0D1ZKK5</accession>
<name>A0A0D1ZKK5_EXOME</name>
<keyword evidence="3" id="KW-1185">Reference proteome</keyword>
<dbReference type="OrthoDB" id="5334244at2759"/>
<evidence type="ECO:0000256" key="1">
    <source>
        <dbReference type="SAM" id="MobiDB-lite"/>
    </source>
</evidence>
<evidence type="ECO:0000313" key="2">
    <source>
        <dbReference type="EMBL" id="KIV95162.1"/>
    </source>
</evidence>
<feature type="compositionally biased region" description="Low complexity" evidence="1">
    <location>
        <begin position="14"/>
        <end position="32"/>
    </location>
</feature>
<dbReference type="HOGENOM" id="CLU_143606_0_0_1"/>
<proteinExistence type="predicted"/>
<organism evidence="2 3">
    <name type="scientific">Exophiala mesophila</name>
    <name type="common">Black yeast-like fungus</name>
    <dbReference type="NCBI Taxonomy" id="212818"/>
    <lineage>
        <taxon>Eukaryota</taxon>
        <taxon>Fungi</taxon>
        <taxon>Dikarya</taxon>
        <taxon>Ascomycota</taxon>
        <taxon>Pezizomycotina</taxon>
        <taxon>Eurotiomycetes</taxon>
        <taxon>Chaetothyriomycetidae</taxon>
        <taxon>Chaetothyriales</taxon>
        <taxon>Herpotrichiellaceae</taxon>
        <taxon>Exophiala</taxon>
    </lineage>
</organism>
<dbReference type="Proteomes" id="UP000054302">
    <property type="component" value="Unassembled WGS sequence"/>
</dbReference>
<dbReference type="VEuPathDB" id="FungiDB:PV10_02843"/>
<reference evidence="2 3" key="1">
    <citation type="submission" date="2015-01" db="EMBL/GenBank/DDBJ databases">
        <title>The Genome Sequence of Exophiala mesophila CBS40295.</title>
        <authorList>
            <consortium name="The Broad Institute Genomics Platform"/>
            <person name="Cuomo C."/>
            <person name="de Hoog S."/>
            <person name="Gorbushina A."/>
            <person name="Stielow B."/>
            <person name="Teixiera M."/>
            <person name="Abouelleil A."/>
            <person name="Chapman S.B."/>
            <person name="Priest M."/>
            <person name="Young S.K."/>
            <person name="Wortman J."/>
            <person name="Nusbaum C."/>
            <person name="Birren B."/>
        </authorList>
    </citation>
    <scope>NUCLEOTIDE SEQUENCE [LARGE SCALE GENOMIC DNA]</scope>
    <source>
        <strain evidence="2 3">CBS 40295</strain>
    </source>
</reference>
<evidence type="ECO:0000313" key="3">
    <source>
        <dbReference type="Proteomes" id="UP000054302"/>
    </source>
</evidence>
<feature type="compositionally biased region" description="Low complexity" evidence="1">
    <location>
        <begin position="44"/>
        <end position="53"/>
    </location>
</feature>
<feature type="compositionally biased region" description="Basic and acidic residues" evidence="1">
    <location>
        <begin position="64"/>
        <end position="83"/>
    </location>
</feature>
<dbReference type="AlphaFoldDB" id="A0A0D1ZKK5"/>